<gene>
    <name evidence="1" type="ORF">CS063_05190</name>
</gene>
<evidence type="ECO:0000313" key="2">
    <source>
        <dbReference type="Proteomes" id="UP000224460"/>
    </source>
</evidence>
<reference evidence="1" key="1">
    <citation type="submission" date="2017-10" db="EMBL/GenBank/DDBJ databases">
        <title>Genome sequence of cellulolytic Lachnospiraceae bacterium XHS1971 isolated from hotspring sediment.</title>
        <authorList>
            <person name="Vasudevan G."/>
            <person name="Joshi A.J."/>
            <person name="Hivarkar S."/>
            <person name="Lanjekar V.B."/>
            <person name="Dhakephalkar P.K."/>
            <person name="Dagar S."/>
        </authorList>
    </citation>
    <scope>NUCLEOTIDE SEQUENCE</scope>
    <source>
        <strain evidence="1">XHS1971</strain>
    </source>
</reference>
<keyword evidence="2" id="KW-1185">Reference proteome</keyword>
<protein>
    <submittedName>
        <fullName evidence="1">Uncharacterized protein</fullName>
    </submittedName>
</protein>
<evidence type="ECO:0000313" key="1">
    <source>
        <dbReference type="EMBL" id="PHV71445.1"/>
    </source>
</evidence>
<comment type="caution">
    <text evidence="1">The sequence shown here is derived from an EMBL/GenBank/DDBJ whole genome shotgun (WGS) entry which is preliminary data.</text>
</comment>
<name>A0AC61DE60_9FIRM</name>
<organism evidence="1 2">
    <name type="scientific">Sporanaerobium hydrogeniformans</name>
    <dbReference type="NCBI Taxonomy" id="3072179"/>
    <lineage>
        <taxon>Bacteria</taxon>
        <taxon>Bacillati</taxon>
        <taxon>Bacillota</taxon>
        <taxon>Clostridia</taxon>
        <taxon>Lachnospirales</taxon>
        <taxon>Lachnospiraceae</taxon>
        <taxon>Sporanaerobium</taxon>
    </lineage>
</organism>
<accession>A0AC61DE60</accession>
<sequence length="664" mass="74218">MTIALCTTFFSVITGNFFAKRVSIQVGQIASESYYAPFLVENEIATERKRALQEKSVEPVYKSDIKVQEKAISDMETLFNFTQTIQTTDIAERLNKTPLEALKARAPVALYNEEFENLLATSQMELAAIKETCIALAAELFQAGIQENDNKEAEIRSLLSQSTLSMAHQRLAKSIILSVIKPNVILDEIATEEAKKLEREKVEAICILPGEIIVEKGKLVTEEIYTLLEKVGYLDTNKNDRYKQYAGVLLLIAFVVYFWTIYTNKSGLDSKLLPVKEINLLLILYSVSIMMVRVLVKAPFVYIPLSIAPMLVAVLMGIPVAIVLNIILTLFSALVLKSDSISIIYFVLTGIIDILIISHMQERKKTMVSALFVGGIQFGAYMALKLFIGTDMTMSIGVEASIAFVIGVISVVLVVGSLPVLESAFGYITPMQLLELTNPNQPILKRLLLEATGTYYHSLLVANLAEAAASVIGANPLLARVGGYYHDIGKLTCSNYFKENQVLGNPHDQMDPFKSYEVISSHVTSGVKLANEYRLPSYIKDMITQHHGTGLMQFFYVKAKKEKGDLIKEEQFSYKGPKPKTKEAALVMLADVVEATVRAMQEKLGADLTIEQLVRKMVKQKLDEGQLDECELYISDIEKIIQSFTKMLKGMYHERVQYPERDEK</sequence>
<proteinExistence type="predicted"/>
<dbReference type="Proteomes" id="UP000224460">
    <property type="component" value="Unassembled WGS sequence"/>
</dbReference>
<dbReference type="EMBL" id="PEDL01000003">
    <property type="protein sequence ID" value="PHV71445.1"/>
    <property type="molecule type" value="Genomic_DNA"/>
</dbReference>